<dbReference type="AlphaFoldDB" id="A0A1L3GQX8"/>
<keyword evidence="7" id="KW-1185">Reference proteome</keyword>
<accession>A0A1L3GQX8</accession>
<dbReference type="CDD" id="cd01007">
    <property type="entry name" value="PBP2_BvgS_HisK_like"/>
    <property type="match status" value="1"/>
</dbReference>
<dbReference type="SMART" id="SM00062">
    <property type="entry name" value="PBPb"/>
    <property type="match status" value="1"/>
</dbReference>
<dbReference type="Gene3D" id="3.30.450.20">
    <property type="entry name" value="PAS domain"/>
    <property type="match status" value="1"/>
</dbReference>
<feature type="domain" description="PAS" evidence="3">
    <location>
        <begin position="339"/>
        <end position="388"/>
    </location>
</feature>
<dbReference type="InterPro" id="IPR043128">
    <property type="entry name" value="Rev_trsase/Diguanyl_cyclase"/>
</dbReference>
<dbReference type="InterPro" id="IPR001610">
    <property type="entry name" value="PAC"/>
</dbReference>
<dbReference type="Pfam" id="PF00990">
    <property type="entry name" value="GGDEF"/>
    <property type="match status" value="1"/>
</dbReference>
<dbReference type="KEGG" id="pef:A7E78_09490"/>
<dbReference type="Gene3D" id="3.30.70.270">
    <property type="match status" value="1"/>
</dbReference>
<dbReference type="NCBIfam" id="TIGR00229">
    <property type="entry name" value="sensory_box"/>
    <property type="match status" value="1"/>
</dbReference>
<dbReference type="GO" id="GO:1902201">
    <property type="term" value="P:negative regulation of bacterial-type flagellum-dependent cell motility"/>
    <property type="evidence" value="ECO:0007669"/>
    <property type="project" value="TreeGrafter"/>
</dbReference>
<dbReference type="CDD" id="cd00130">
    <property type="entry name" value="PAS"/>
    <property type="match status" value="1"/>
</dbReference>
<dbReference type="PROSITE" id="PS50113">
    <property type="entry name" value="PAC"/>
    <property type="match status" value="1"/>
</dbReference>
<dbReference type="InterPro" id="IPR029787">
    <property type="entry name" value="Nucleotide_cyclase"/>
</dbReference>
<dbReference type="CDD" id="cd01949">
    <property type="entry name" value="GGDEF"/>
    <property type="match status" value="1"/>
</dbReference>
<dbReference type="SMART" id="SM00267">
    <property type="entry name" value="GGDEF"/>
    <property type="match status" value="1"/>
</dbReference>
<dbReference type="InterPro" id="IPR000700">
    <property type="entry name" value="PAS-assoc_C"/>
</dbReference>
<dbReference type="InterPro" id="IPR000160">
    <property type="entry name" value="GGDEF_dom"/>
</dbReference>
<evidence type="ECO:0000259" key="5">
    <source>
        <dbReference type="PROSITE" id="PS50887"/>
    </source>
</evidence>
<sequence length="609" mass="68219">MVLGLAISNDYLPAQVWADQKNTQSLSIQLSEAEISWLAQDHEVQVRVGSWPPFMMIDGEVKGIAIDYLESIFKRHGIRYRYVLGSEVSWKEALEALKKQQLVDMVPTAMITAERQEYMLFSDEYLFLPWVIFTRTDSPFIGGINDLKGKTVSVPEGYVMQGLLMEQYPAIKLKVIDGDNAVSRCLQALAVGEVDAYIGNLAVGSYLIQNKGYANIKVASPSPFGSHDNAMGIRNDWPELVGIINKTLATFTTEEKAAIWNRWLSVRYEHGLKKTDLLKWGLMAGTSVGMILLVVLLWNKKLVGEISVRKEVENRLRESEEKFKRLSQAAFEGILIAKDGFILEVNESLSRMFGYLPDEMVGKRSADFVAPENREKVVANIRNGSDGPYEIDCEKKDGTVFPAEIHARTFEYQGQQVRVAAVRDISSRKQAEQEQQRLLAEMAKLATTDSLTGIRNRKAFFQRLEEEIDRCKRYGHHLSLAMLDLDRFKAVNDRYGHPAGDVVLQTFSARISASIRSNDIFGRIGGEEFAILLPETSLKSAATLIEKLRQMIEVSDISLPDGQKVDITVSSGVSTSEGAGFDIDQIIKVADQRLYQAKNSGRNRVVASD</sequence>
<dbReference type="EMBL" id="CP015519">
    <property type="protein sequence ID" value="APG28048.1"/>
    <property type="molecule type" value="Genomic_DNA"/>
</dbReference>
<feature type="domain" description="GGDEF" evidence="5">
    <location>
        <begin position="476"/>
        <end position="609"/>
    </location>
</feature>
<dbReference type="PROSITE" id="PS50112">
    <property type="entry name" value="PAS"/>
    <property type="match status" value="1"/>
</dbReference>
<dbReference type="EC" id="2.7.7.65" evidence="1"/>
<organism evidence="6 7">
    <name type="scientific">Syntrophotalea acetylenivorans</name>
    <dbReference type="NCBI Taxonomy" id="1842532"/>
    <lineage>
        <taxon>Bacteria</taxon>
        <taxon>Pseudomonadati</taxon>
        <taxon>Thermodesulfobacteriota</taxon>
        <taxon>Desulfuromonadia</taxon>
        <taxon>Desulfuromonadales</taxon>
        <taxon>Syntrophotaleaceae</taxon>
        <taxon>Syntrophotalea</taxon>
    </lineage>
</organism>
<dbReference type="InterPro" id="IPR001638">
    <property type="entry name" value="Solute-binding_3/MltF_N"/>
</dbReference>
<dbReference type="Pfam" id="PF13426">
    <property type="entry name" value="PAS_9"/>
    <property type="match status" value="1"/>
</dbReference>
<proteinExistence type="predicted"/>
<dbReference type="SUPFAM" id="SSF53850">
    <property type="entry name" value="Periplasmic binding protein-like II"/>
    <property type="match status" value="1"/>
</dbReference>
<dbReference type="PANTHER" id="PTHR45138">
    <property type="entry name" value="REGULATORY COMPONENTS OF SENSORY TRANSDUCTION SYSTEM"/>
    <property type="match status" value="1"/>
</dbReference>
<dbReference type="Gene3D" id="3.40.190.10">
    <property type="entry name" value="Periplasmic binding protein-like II"/>
    <property type="match status" value="2"/>
</dbReference>
<evidence type="ECO:0000259" key="4">
    <source>
        <dbReference type="PROSITE" id="PS50113"/>
    </source>
</evidence>
<dbReference type="SUPFAM" id="SSF55785">
    <property type="entry name" value="PYP-like sensor domain (PAS domain)"/>
    <property type="match status" value="1"/>
</dbReference>
<dbReference type="InterPro" id="IPR050469">
    <property type="entry name" value="Diguanylate_Cyclase"/>
</dbReference>
<feature type="domain" description="PAC" evidence="4">
    <location>
        <begin position="387"/>
        <end position="437"/>
    </location>
</feature>
<dbReference type="NCBIfam" id="TIGR00254">
    <property type="entry name" value="GGDEF"/>
    <property type="match status" value="1"/>
</dbReference>
<name>A0A1L3GQX8_9BACT</name>
<evidence type="ECO:0000313" key="7">
    <source>
        <dbReference type="Proteomes" id="UP000182517"/>
    </source>
</evidence>
<protein>
    <recommendedName>
        <fullName evidence="1">diguanylate cyclase</fullName>
        <ecNumber evidence="1">2.7.7.65</ecNumber>
    </recommendedName>
</protein>
<dbReference type="PROSITE" id="PS50887">
    <property type="entry name" value="GGDEF"/>
    <property type="match status" value="1"/>
</dbReference>
<dbReference type="GO" id="GO:0052621">
    <property type="term" value="F:diguanylate cyclase activity"/>
    <property type="evidence" value="ECO:0007669"/>
    <property type="project" value="UniProtKB-EC"/>
</dbReference>
<evidence type="ECO:0000259" key="3">
    <source>
        <dbReference type="PROSITE" id="PS50112"/>
    </source>
</evidence>
<reference evidence="6 7" key="1">
    <citation type="journal article" date="2017" name="Genome Announc.">
        <title>Complete Genome Sequences of Two Acetylene-Fermenting Pelobacter acetylenicus Strains.</title>
        <authorList>
            <person name="Sutton J.M."/>
            <person name="Baesman S.M."/>
            <person name="Fierst J.L."/>
            <person name="Poret-Peterson A.T."/>
            <person name="Oremland R.S."/>
            <person name="Dunlap D.S."/>
            <person name="Akob D.M."/>
        </authorList>
    </citation>
    <scope>NUCLEOTIDE SEQUENCE [LARGE SCALE GENOMIC DNA]</scope>
    <source>
        <strain evidence="6 7">SFB93</strain>
    </source>
</reference>
<dbReference type="STRING" id="1842532.A7E78_09490"/>
<dbReference type="GO" id="GO:0005886">
    <property type="term" value="C:plasma membrane"/>
    <property type="evidence" value="ECO:0007669"/>
    <property type="project" value="TreeGrafter"/>
</dbReference>
<dbReference type="SMART" id="SM00086">
    <property type="entry name" value="PAC"/>
    <property type="match status" value="1"/>
</dbReference>
<evidence type="ECO:0000313" key="6">
    <source>
        <dbReference type="EMBL" id="APG28048.1"/>
    </source>
</evidence>
<evidence type="ECO:0000256" key="1">
    <source>
        <dbReference type="ARBA" id="ARBA00012528"/>
    </source>
</evidence>
<dbReference type="Pfam" id="PF00497">
    <property type="entry name" value="SBP_bac_3"/>
    <property type="match status" value="1"/>
</dbReference>
<dbReference type="SMART" id="SM00091">
    <property type="entry name" value="PAS"/>
    <property type="match status" value="1"/>
</dbReference>
<comment type="catalytic activity">
    <reaction evidence="2">
        <text>2 GTP = 3',3'-c-di-GMP + 2 diphosphate</text>
        <dbReference type="Rhea" id="RHEA:24898"/>
        <dbReference type="ChEBI" id="CHEBI:33019"/>
        <dbReference type="ChEBI" id="CHEBI:37565"/>
        <dbReference type="ChEBI" id="CHEBI:58805"/>
        <dbReference type="EC" id="2.7.7.65"/>
    </reaction>
</comment>
<evidence type="ECO:0000256" key="2">
    <source>
        <dbReference type="ARBA" id="ARBA00034247"/>
    </source>
</evidence>
<gene>
    <name evidence="6" type="ORF">A7E78_09490</name>
</gene>
<dbReference type="InterPro" id="IPR035965">
    <property type="entry name" value="PAS-like_dom_sf"/>
</dbReference>
<dbReference type="InterPro" id="IPR000014">
    <property type="entry name" value="PAS"/>
</dbReference>
<dbReference type="SUPFAM" id="SSF55073">
    <property type="entry name" value="Nucleotide cyclase"/>
    <property type="match status" value="1"/>
</dbReference>
<dbReference type="FunFam" id="3.30.70.270:FF:000001">
    <property type="entry name" value="Diguanylate cyclase domain protein"/>
    <property type="match status" value="1"/>
</dbReference>
<dbReference type="PANTHER" id="PTHR45138:SF9">
    <property type="entry name" value="DIGUANYLATE CYCLASE DGCM-RELATED"/>
    <property type="match status" value="1"/>
</dbReference>
<dbReference type="Proteomes" id="UP000182517">
    <property type="component" value="Chromosome"/>
</dbReference>
<dbReference type="GO" id="GO:0043709">
    <property type="term" value="P:cell adhesion involved in single-species biofilm formation"/>
    <property type="evidence" value="ECO:0007669"/>
    <property type="project" value="TreeGrafter"/>
</dbReference>